<evidence type="ECO:0000313" key="4">
    <source>
        <dbReference type="EMBL" id="RDD80596.1"/>
    </source>
</evidence>
<gene>
    <name evidence="4" type="ORF">DVJ77_17130</name>
</gene>
<dbReference type="OrthoDB" id="9808281at2"/>
<accession>A0A369UJ81</accession>
<comment type="similarity">
    <text evidence="1">Belongs to the P-Pant transferase superfamily. Gsp/Sfp/HetI/AcpT family.</text>
</comment>
<comment type="caution">
    <text evidence="4">The sequence shown here is derived from an EMBL/GenBank/DDBJ whole genome shotgun (WGS) entry which is preliminary data.</text>
</comment>
<dbReference type="EMBL" id="QQAH01000016">
    <property type="protein sequence ID" value="RDD80596.1"/>
    <property type="molecule type" value="Genomic_DNA"/>
</dbReference>
<keyword evidence="2" id="KW-0808">Transferase</keyword>
<dbReference type="PANTHER" id="PTHR12215:SF10">
    <property type="entry name" value="L-AMINOADIPATE-SEMIALDEHYDE DEHYDROGENASE-PHOSPHOPANTETHEINYL TRANSFERASE"/>
    <property type="match status" value="1"/>
</dbReference>
<organism evidence="4 5">
    <name type="scientific">Dyella tabacisoli</name>
    <dbReference type="NCBI Taxonomy" id="2282381"/>
    <lineage>
        <taxon>Bacteria</taxon>
        <taxon>Pseudomonadati</taxon>
        <taxon>Pseudomonadota</taxon>
        <taxon>Gammaproteobacteria</taxon>
        <taxon>Lysobacterales</taxon>
        <taxon>Rhodanobacteraceae</taxon>
        <taxon>Dyella</taxon>
    </lineage>
</organism>
<dbReference type="InterPro" id="IPR050559">
    <property type="entry name" value="P-Pant_transferase_sf"/>
</dbReference>
<feature type="domain" description="4'-phosphopantetheinyl transferase" evidence="3">
    <location>
        <begin position="137"/>
        <end position="211"/>
    </location>
</feature>
<dbReference type="PANTHER" id="PTHR12215">
    <property type="entry name" value="PHOSPHOPANTETHEINE TRANSFERASE"/>
    <property type="match status" value="1"/>
</dbReference>
<dbReference type="SUPFAM" id="SSF56214">
    <property type="entry name" value="4'-phosphopantetheinyl transferase"/>
    <property type="match status" value="2"/>
</dbReference>
<evidence type="ECO:0000256" key="1">
    <source>
        <dbReference type="ARBA" id="ARBA00010990"/>
    </source>
</evidence>
<dbReference type="RefSeq" id="WP_114846722.1">
    <property type="nucleotide sequence ID" value="NZ_JBHSPE010000025.1"/>
</dbReference>
<name>A0A369UJ81_9GAMM</name>
<dbReference type="GO" id="GO:0005829">
    <property type="term" value="C:cytosol"/>
    <property type="evidence" value="ECO:0007669"/>
    <property type="project" value="TreeGrafter"/>
</dbReference>
<evidence type="ECO:0000259" key="3">
    <source>
        <dbReference type="Pfam" id="PF01648"/>
    </source>
</evidence>
<evidence type="ECO:0000256" key="2">
    <source>
        <dbReference type="ARBA" id="ARBA00022679"/>
    </source>
</evidence>
<dbReference type="GO" id="GO:0008897">
    <property type="term" value="F:holo-[acyl-carrier-protein] synthase activity"/>
    <property type="evidence" value="ECO:0007669"/>
    <property type="project" value="InterPro"/>
</dbReference>
<dbReference type="InterPro" id="IPR008278">
    <property type="entry name" value="4-PPantetheinyl_Trfase_dom"/>
</dbReference>
<reference evidence="4 5" key="1">
    <citation type="submission" date="2018-07" db="EMBL/GenBank/DDBJ databases">
        <title>Dyella tabacisoli L4-6T, whole genome shotgun sequence.</title>
        <authorList>
            <person name="Zhou X.-K."/>
            <person name="Li W.-J."/>
            <person name="Duan Y.-Q."/>
        </authorList>
    </citation>
    <scope>NUCLEOTIDE SEQUENCE [LARGE SCALE GENOMIC DNA]</scope>
    <source>
        <strain evidence="4 5">L4-6</strain>
    </source>
</reference>
<sequence length="251" mass="27859">MSEPDIAQVNCPAFKLFTINATLSALWQDARRACDKALAQGLAFVVILREAGALAEEHLLTDEDLQRARRFRRLADRYNFVLGRTMVHHLVRPQGAAVPYAFSLGRHGKPFLPDGPSFNVSHSDNWVACAIGRGELIGVDVETFEHLQDYRELLGTITHVAERQCIDQAPPDRQLALFQRCWTRKEAVLKATGMGLSDDLCSIDVRLTEDEPVLGYPASLRLVDLLLDDERPTISLALDTSVPGVVVMSVL</sequence>
<dbReference type="Pfam" id="PF01648">
    <property type="entry name" value="ACPS"/>
    <property type="match status" value="1"/>
</dbReference>
<dbReference type="AlphaFoldDB" id="A0A369UJ81"/>
<dbReference type="InterPro" id="IPR037143">
    <property type="entry name" value="4-PPantetheinyl_Trfase_dom_sf"/>
</dbReference>
<keyword evidence="5" id="KW-1185">Reference proteome</keyword>
<evidence type="ECO:0000313" key="5">
    <source>
        <dbReference type="Proteomes" id="UP000253782"/>
    </source>
</evidence>
<dbReference type="GO" id="GO:0000287">
    <property type="term" value="F:magnesium ion binding"/>
    <property type="evidence" value="ECO:0007669"/>
    <property type="project" value="InterPro"/>
</dbReference>
<dbReference type="GO" id="GO:0019878">
    <property type="term" value="P:lysine biosynthetic process via aminoadipic acid"/>
    <property type="evidence" value="ECO:0007669"/>
    <property type="project" value="TreeGrafter"/>
</dbReference>
<dbReference type="Proteomes" id="UP000253782">
    <property type="component" value="Unassembled WGS sequence"/>
</dbReference>
<protein>
    <recommendedName>
        <fullName evidence="3">4'-phosphopantetheinyl transferase domain-containing protein</fullName>
    </recommendedName>
</protein>
<proteinExistence type="inferred from homology"/>
<dbReference type="Gene3D" id="3.90.470.20">
    <property type="entry name" value="4'-phosphopantetheinyl transferase domain"/>
    <property type="match status" value="1"/>
</dbReference>